<dbReference type="PANTHER" id="PTHR48125:SF12">
    <property type="entry name" value="AT HOOK TRANSCRIPTION FACTOR FAMILY-RELATED"/>
    <property type="match status" value="1"/>
</dbReference>
<dbReference type="KEGG" id="cfus:CYFUS_000975"/>
<feature type="compositionally biased region" description="Polar residues" evidence="1">
    <location>
        <begin position="33"/>
        <end position="42"/>
    </location>
</feature>
<proteinExistence type="predicted"/>
<accession>A0A250IWG2</accession>
<dbReference type="AlphaFoldDB" id="A0A250IWG2"/>
<dbReference type="InterPro" id="IPR025406">
    <property type="entry name" value="DUF4132"/>
</dbReference>
<reference evidence="3 4" key="1">
    <citation type="submission" date="2017-06" db="EMBL/GenBank/DDBJ databases">
        <title>Sequencing and comparative analysis of myxobacterial genomes.</title>
        <authorList>
            <person name="Rupp O."/>
            <person name="Goesmann A."/>
            <person name="Sogaard-Andersen L."/>
        </authorList>
    </citation>
    <scope>NUCLEOTIDE SEQUENCE [LARGE SCALE GENOMIC DNA]</scope>
    <source>
        <strain evidence="3 4">DSM 52655</strain>
    </source>
</reference>
<dbReference type="InterPro" id="IPR008893">
    <property type="entry name" value="WGR_domain"/>
</dbReference>
<dbReference type="CDD" id="cd07996">
    <property type="entry name" value="WGR_MMR_like"/>
    <property type="match status" value="1"/>
</dbReference>
<dbReference type="PROSITE" id="PS51977">
    <property type="entry name" value="WGR"/>
    <property type="match status" value="1"/>
</dbReference>
<dbReference type="RefSeq" id="WP_095984173.1">
    <property type="nucleotide sequence ID" value="NZ_CP022098.1"/>
</dbReference>
<dbReference type="InterPro" id="IPR036930">
    <property type="entry name" value="WGR_dom_sf"/>
</dbReference>
<dbReference type="Gene3D" id="2.20.140.10">
    <property type="entry name" value="WGR domain"/>
    <property type="match status" value="1"/>
</dbReference>
<dbReference type="Proteomes" id="UP000217257">
    <property type="component" value="Chromosome"/>
</dbReference>
<dbReference type="EMBL" id="CP022098">
    <property type="protein sequence ID" value="ATB35562.1"/>
    <property type="molecule type" value="Genomic_DNA"/>
</dbReference>
<name>A0A250IWG2_9BACT</name>
<feature type="region of interest" description="Disordered" evidence="1">
    <location>
        <begin position="27"/>
        <end position="121"/>
    </location>
</feature>
<dbReference type="Pfam" id="PF13569">
    <property type="entry name" value="DUF4132"/>
    <property type="match status" value="1"/>
</dbReference>
<gene>
    <name evidence="3" type="ORF">CYFUS_000975</name>
</gene>
<dbReference type="PANTHER" id="PTHR48125">
    <property type="entry name" value="LP07818P1"/>
    <property type="match status" value="1"/>
</dbReference>
<evidence type="ECO:0000256" key="1">
    <source>
        <dbReference type="SAM" id="MobiDB-lite"/>
    </source>
</evidence>
<dbReference type="SMART" id="SM00773">
    <property type="entry name" value="WGR"/>
    <property type="match status" value="1"/>
</dbReference>
<feature type="compositionally biased region" description="Basic and acidic residues" evidence="1">
    <location>
        <begin position="46"/>
        <end position="64"/>
    </location>
</feature>
<dbReference type="SUPFAM" id="SSF142921">
    <property type="entry name" value="WGR domain-like"/>
    <property type="match status" value="1"/>
</dbReference>
<sequence length="1232" mass="134870">MRRFELVEGSSRKFWEIEAGDTGFTVRWGRIGTSGQTQQKSFPSAEKARAEQDKLIAEKQKKGYAEVGSTPSAAAPPSASPPPPAPAKKARAAASPPPSEAPASTAPEAPVPPPPAADPDAPIAWTEALLRRVYPRRGGVAAPMRPLAPVKKSWALVREDFLERVPPGLIPEDTHKNNRTAETRAVAERISRPEPSLGTPEEDAVLVIFLQYQESWNKVPRHEPIIDLLFALGGPVHATRAALLSLDLYLTGAKALQARRGVNTQPQHQHYNLLSRGHLRGLPRLRALLATQTDDAGYQAARDAAALLRDSKVRRDASAFLFPTETSWVQEQAEEFITAQEPGIPFILSSVSEPDTLSPIIPQVDVWNLLREPNGHLASLLDGMGVHSLALLRELQPKPMGAEAVRVWAEITASINTDEAMQLLLDAEKEALPFLIEATVRWPHRALRLITPRASLRGKEGDQARSILGHLLRREPDATRAALPLLSDEAREVVARLQAQLGPDVPDAAPEQLPPVLARPPWRSSQKPEALPVLDGVVPPALPDALVWREGEQAEWSRRKGWEYKPYGSTPEEQALLSGKVDLARAKGRLDIRFFVYAPEALALAHLDGLQLNRYEEQWLPAIIARLGLAALPTIADFVTTHGTETYALLTPYAVTRLAPQMAEAFHRTKKARPTARAWLLRHPEHATAGLLVPALGKPGKAKDAACAALRLLASNGQEATVLDVAGRVSPQVREAVGRILAFDPLNLFPAKLPTLPENLGLDGLPRPLLRDRSAKLPLAAIRELATLLAISSLDAPYAGLEQVKAACDPASLARFAWSLFESWMAVGAPSKESWAFQALGPLGDDDTARKLAPLIRVWPGETAHARAVMGLDVLATIGTDVTLIYLNGIAEKVKFKGLQQKAQEKIEQIAEARGLTRQELADRLVPDLGLDESGSLALDFGERTFTVGFDEQLKPFVKDASGARLKDLPKPGQKDDAEKANAAVERWKALKKDAKTAATTQILRLELAMCARRRWSPEVFRRFFVEHPLLIHVVRRLVWGTYSPEGTLKDTFRVAEDRTFADPSEDTWTLPDEALVGLPHALELDGKTAGAWGQILADYQLLQPFAQLGRPTFAMEPAEREARKLERVKGVKVPTGKVLGLEARGWRRGAPQDGGVSCWMEKPLGDDHTAELDLNPGLYTGMLSESPEQELGVVQVRRDNTWGDEGLQAWGTLDAILFSELVRDLEGLRPA</sequence>
<evidence type="ECO:0000313" key="3">
    <source>
        <dbReference type="EMBL" id="ATB35562.1"/>
    </source>
</evidence>
<feature type="domain" description="WGR" evidence="2">
    <location>
        <begin position="1"/>
        <end position="80"/>
    </location>
</feature>
<dbReference type="Pfam" id="PF05406">
    <property type="entry name" value="WGR"/>
    <property type="match status" value="1"/>
</dbReference>
<evidence type="ECO:0000313" key="4">
    <source>
        <dbReference type="Proteomes" id="UP000217257"/>
    </source>
</evidence>
<dbReference type="InterPro" id="IPR049809">
    <property type="entry name" value="YehF/YfeS-like_WGR"/>
</dbReference>
<evidence type="ECO:0000259" key="2">
    <source>
        <dbReference type="PROSITE" id="PS51977"/>
    </source>
</evidence>
<protein>
    <submittedName>
        <fullName evidence="3">Molybdate metabolism regulator</fullName>
    </submittedName>
</protein>
<organism evidence="3 4">
    <name type="scientific">Cystobacter fuscus</name>
    <dbReference type="NCBI Taxonomy" id="43"/>
    <lineage>
        <taxon>Bacteria</taxon>
        <taxon>Pseudomonadati</taxon>
        <taxon>Myxococcota</taxon>
        <taxon>Myxococcia</taxon>
        <taxon>Myxococcales</taxon>
        <taxon>Cystobacterineae</taxon>
        <taxon>Archangiaceae</taxon>
        <taxon>Cystobacter</taxon>
    </lineage>
</organism>